<reference evidence="2" key="1">
    <citation type="journal article" date="2022" name="Mol. Ecol. Resour.">
        <title>The genomes of chicory, endive, great burdock and yacon provide insights into Asteraceae palaeo-polyploidization history and plant inulin production.</title>
        <authorList>
            <person name="Fan W."/>
            <person name="Wang S."/>
            <person name="Wang H."/>
            <person name="Wang A."/>
            <person name="Jiang F."/>
            <person name="Liu H."/>
            <person name="Zhao H."/>
            <person name="Xu D."/>
            <person name="Zhang Y."/>
        </authorList>
    </citation>
    <scope>NUCLEOTIDE SEQUENCE [LARGE SCALE GENOMIC DNA]</scope>
    <source>
        <strain evidence="2">cv. Yunnan</strain>
    </source>
</reference>
<sequence length="93" mass="10322">MSSCSDPIVITDSDDEKIEYDPASETKEDPTEVARADDLEEIVAETPEAVEPTDEPVPKRHKADTGEWDGMSQTLCAWRDLEGAIRPGTLYRV</sequence>
<name>A0ACB9HR97_9ASTR</name>
<keyword evidence="2" id="KW-1185">Reference proteome</keyword>
<organism evidence="1 2">
    <name type="scientific">Smallanthus sonchifolius</name>
    <dbReference type="NCBI Taxonomy" id="185202"/>
    <lineage>
        <taxon>Eukaryota</taxon>
        <taxon>Viridiplantae</taxon>
        <taxon>Streptophyta</taxon>
        <taxon>Embryophyta</taxon>
        <taxon>Tracheophyta</taxon>
        <taxon>Spermatophyta</taxon>
        <taxon>Magnoliopsida</taxon>
        <taxon>eudicotyledons</taxon>
        <taxon>Gunneridae</taxon>
        <taxon>Pentapetalae</taxon>
        <taxon>asterids</taxon>
        <taxon>campanulids</taxon>
        <taxon>Asterales</taxon>
        <taxon>Asteraceae</taxon>
        <taxon>Asteroideae</taxon>
        <taxon>Heliantheae alliance</taxon>
        <taxon>Millerieae</taxon>
        <taxon>Smallanthus</taxon>
    </lineage>
</organism>
<accession>A0ACB9HR97</accession>
<reference evidence="1 2" key="2">
    <citation type="journal article" date="2022" name="Mol. Ecol. Resour.">
        <title>The genomes of chicory, endive, great burdock and yacon provide insights into Asteraceae paleo-polyploidization history and plant inulin production.</title>
        <authorList>
            <person name="Fan W."/>
            <person name="Wang S."/>
            <person name="Wang H."/>
            <person name="Wang A."/>
            <person name="Jiang F."/>
            <person name="Liu H."/>
            <person name="Zhao H."/>
            <person name="Xu D."/>
            <person name="Zhang Y."/>
        </authorList>
    </citation>
    <scope>NUCLEOTIDE SEQUENCE [LARGE SCALE GENOMIC DNA]</scope>
    <source>
        <strain evidence="2">cv. Yunnan</strain>
        <tissue evidence="1">Leaves</tissue>
    </source>
</reference>
<proteinExistence type="predicted"/>
<gene>
    <name evidence="1" type="ORF">L1987_33087</name>
</gene>
<dbReference type="Proteomes" id="UP001056120">
    <property type="component" value="Linkage Group LG11"/>
</dbReference>
<dbReference type="EMBL" id="CM042028">
    <property type="protein sequence ID" value="KAI3797823.1"/>
    <property type="molecule type" value="Genomic_DNA"/>
</dbReference>
<protein>
    <submittedName>
        <fullName evidence="1">Uncharacterized protein</fullName>
    </submittedName>
</protein>
<comment type="caution">
    <text evidence="1">The sequence shown here is derived from an EMBL/GenBank/DDBJ whole genome shotgun (WGS) entry which is preliminary data.</text>
</comment>
<evidence type="ECO:0000313" key="1">
    <source>
        <dbReference type="EMBL" id="KAI3797823.1"/>
    </source>
</evidence>
<evidence type="ECO:0000313" key="2">
    <source>
        <dbReference type="Proteomes" id="UP001056120"/>
    </source>
</evidence>